<dbReference type="PANTHER" id="PTHR15571:SF2">
    <property type="entry name" value="GEM-ASSOCIATED PROTEIN 4"/>
    <property type="match status" value="1"/>
</dbReference>
<accession>A0AAE0SG70</accession>
<protein>
    <submittedName>
        <fullName evidence="1">Uncharacterized protein</fullName>
    </submittedName>
</protein>
<comment type="caution">
    <text evidence="1">The sequence shown here is derived from an EMBL/GenBank/DDBJ whole genome shotgun (WGS) entry which is preliminary data.</text>
</comment>
<dbReference type="Proteomes" id="UP001195483">
    <property type="component" value="Unassembled WGS sequence"/>
</dbReference>
<dbReference type="GO" id="GO:0006364">
    <property type="term" value="P:rRNA processing"/>
    <property type="evidence" value="ECO:0007669"/>
    <property type="project" value="InterPro"/>
</dbReference>
<name>A0AAE0SG70_9BIVA</name>
<reference evidence="1" key="3">
    <citation type="submission" date="2023-05" db="EMBL/GenBank/DDBJ databases">
        <authorList>
            <person name="Smith C.H."/>
        </authorList>
    </citation>
    <scope>NUCLEOTIDE SEQUENCE</scope>
    <source>
        <strain evidence="1">CHS0354</strain>
        <tissue evidence="1">Mantle</tissue>
    </source>
</reference>
<keyword evidence="2" id="KW-1185">Reference proteome</keyword>
<sequence length="1062" mass="120926">MEYCPEIAVLHSAFALISKQARAHLKSINKYEAKSYCNIITAAVKEITAGLQSDLYLADSDVWHQKLHTLIQYKLIMSQYIEKDAATEETEMLVYSSFDMLAAILPEFSGPFYFELVKDNSWYQLFFQSLLLHKASIGRSLLEHAMEHCQSRPVDIYDRCFISAMMDFVLSAVLSVPAELSPLVLSTIKLKPVCSPSSLFMEFLQERKHFIADIVYFQCEAATYFRSKSDQRRYLKCLGQLMFLGIVGILWKDEKESLSIWVIRNLLKSDSCRSLVSNDDVAHGELHVKCANVERFDSARCSMSSEDRGKEFGHVKLCTDLVDIPNKNYVLHTTLTDLLSEHFPTNVWAYSLCKCLMLSEVSDINLLNESDICQGLSDVITEPMIWITDSLYIETGKVMKVMSGVIMKISVGQTNAVTGKEIFRVEHNPLDTDLTLGALMWRIQEKLFFYQDCLQLLVSPECFSFWNDASVADFLQQHIDILGSKPIVLRLLDLNRNFHGQQSKLQQLILKVFDSLSVQLRDELIASEYTKHDHIKWLQGVTSLHDIISIFNRITRRLDTKVFDEVLRLALQDAKKVLMIVVEMSVKNTEQAMNMSSLLMQLPSLCLTRHPSHHQDMSLLTVILENFLVKTSLSKSENQMFLLFLQSLLQSESIGQVQPDSDTSQSRVIFQIEFLNFCVLPYINAASLYGFEQPVTCNFALRLLIITLESYSTRKLTPDWMSIQPIAIVACICEVLHECLVVWRGAVESLQVSAVALKGQAVSCLNVLIQLIVDSGYSLIERQVIWLSSRLEGLDWLVRVYARKILCNTCTNAEDLVEEYLKEMKAGDLVSSHCLLSMLRLSSVDEETLRITKDAFIKGYFAAISYEDIIISLCQVAPHLLLEEFGHVTDLIRFLALEGMLDVPYMASCVYILPLEDFSGVKGDLCVSQLLRDTFVSYCLLWKSTAQYEYQLSYLSQYYVATMQTKIEACIDQQNLDLQLFVLSQFFIHACSIMATVPNSISEYIHVLVLHLLGVAQDLCANEKVMSALNKNSVKSFEQCVKQSIQVLPVKYRNFMIEKLNI</sequence>
<dbReference type="PANTHER" id="PTHR15571">
    <property type="entry name" value="GEM-ASSOCIATED PROTEIN 4"/>
    <property type="match status" value="1"/>
</dbReference>
<organism evidence="1 2">
    <name type="scientific">Potamilus streckersoni</name>
    <dbReference type="NCBI Taxonomy" id="2493646"/>
    <lineage>
        <taxon>Eukaryota</taxon>
        <taxon>Metazoa</taxon>
        <taxon>Spiralia</taxon>
        <taxon>Lophotrochozoa</taxon>
        <taxon>Mollusca</taxon>
        <taxon>Bivalvia</taxon>
        <taxon>Autobranchia</taxon>
        <taxon>Heteroconchia</taxon>
        <taxon>Palaeoheterodonta</taxon>
        <taxon>Unionida</taxon>
        <taxon>Unionoidea</taxon>
        <taxon>Unionidae</taxon>
        <taxon>Ambleminae</taxon>
        <taxon>Lampsilini</taxon>
        <taxon>Potamilus</taxon>
    </lineage>
</organism>
<reference evidence="1" key="1">
    <citation type="journal article" date="2021" name="Genome Biol. Evol.">
        <title>A High-Quality Reference Genome for a Parasitic Bivalve with Doubly Uniparental Inheritance (Bivalvia: Unionida).</title>
        <authorList>
            <person name="Smith C.H."/>
        </authorList>
    </citation>
    <scope>NUCLEOTIDE SEQUENCE</scope>
    <source>
        <strain evidence="1">CHS0354</strain>
    </source>
</reference>
<evidence type="ECO:0000313" key="2">
    <source>
        <dbReference type="Proteomes" id="UP001195483"/>
    </source>
</evidence>
<dbReference type="EMBL" id="JAEAOA010001959">
    <property type="protein sequence ID" value="KAK3591455.1"/>
    <property type="molecule type" value="Genomic_DNA"/>
</dbReference>
<reference evidence="1" key="2">
    <citation type="journal article" date="2021" name="Genome Biol. Evol.">
        <title>Developing a high-quality reference genome for a parasitic bivalve with doubly uniparental inheritance (Bivalvia: Unionida).</title>
        <authorList>
            <person name="Smith C.H."/>
        </authorList>
    </citation>
    <scope>NUCLEOTIDE SEQUENCE</scope>
    <source>
        <strain evidence="1">CHS0354</strain>
        <tissue evidence="1">Mantle</tissue>
    </source>
</reference>
<evidence type="ECO:0000313" key="1">
    <source>
        <dbReference type="EMBL" id="KAK3591455.1"/>
    </source>
</evidence>
<dbReference type="GO" id="GO:0032797">
    <property type="term" value="C:SMN complex"/>
    <property type="evidence" value="ECO:0007669"/>
    <property type="project" value="InterPro"/>
</dbReference>
<dbReference type="GO" id="GO:0000387">
    <property type="term" value="P:spliceosomal snRNP assembly"/>
    <property type="evidence" value="ECO:0007669"/>
    <property type="project" value="InterPro"/>
</dbReference>
<proteinExistence type="predicted"/>
<gene>
    <name evidence="1" type="ORF">CHS0354_033456</name>
</gene>
<dbReference type="AlphaFoldDB" id="A0AAE0SG70"/>
<dbReference type="InterPro" id="IPR033265">
    <property type="entry name" value="GEMIN4"/>
</dbReference>